<dbReference type="GO" id="GO:0003700">
    <property type="term" value="F:DNA-binding transcription factor activity"/>
    <property type="evidence" value="ECO:0007669"/>
    <property type="project" value="TreeGrafter"/>
</dbReference>
<feature type="domain" description="HTH cro/C1-type" evidence="3">
    <location>
        <begin position="10"/>
        <end position="64"/>
    </location>
</feature>
<dbReference type="CDD" id="cd00093">
    <property type="entry name" value="HTH_XRE"/>
    <property type="match status" value="1"/>
</dbReference>
<protein>
    <submittedName>
        <fullName evidence="4">Helix-turn-helix transcriptional regulator</fullName>
    </submittedName>
</protein>
<dbReference type="Proteomes" id="UP000603640">
    <property type="component" value="Unassembled WGS sequence"/>
</dbReference>
<dbReference type="SMART" id="SM00530">
    <property type="entry name" value="HTH_XRE"/>
    <property type="match status" value="1"/>
</dbReference>
<dbReference type="PANTHER" id="PTHR46797:SF1">
    <property type="entry name" value="METHYLPHOSPHONATE SYNTHASE"/>
    <property type="match status" value="1"/>
</dbReference>
<gene>
    <name evidence="4" type="ORF">H8S84_07920</name>
</gene>
<dbReference type="PROSITE" id="PS50943">
    <property type="entry name" value="HTH_CROC1"/>
    <property type="match status" value="1"/>
</dbReference>
<dbReference type="SUPFAM" id="SSF47413">
    <property type="entry name" value="lambda repressor-like DNA-binding domains"/>
    <property type="match status" value="1"/>
</dbReference>
<evidence type="ECO:0000313" key="4">
    <source>
        <dbReference type="EMBL" id="MBC5992757.1"/>
    </source>
</evidence>
<dbReference type="RefSeq" id="WP_187066796.1">
    <property type="nucleotide sequence ID" value="NZ_JACRVF010000002.1"/>
</dbReference>
<name>A0A923N6Q7_9BACT</name>
<dbReference type="Pfam" id="PF01381">
    <property type="entry name" value="HTH_3"/>
    <property type="match status" value="1"/>
</dbReference>
<accession>A0A923N6Q7</accession>
<dbReference type="PANTHER" id="PTHR46797">
    <property type="entry name" value="HTH-TYPE TRANSCRIPTIONAL REGULATOR"/>
    <property type="match status" value="1"/>
</dbReference>
<evidence type="ECO:0000256" key="1">
    <source>
        <dbReference type="ARBA" id="ARBA00023125"/>
    </source>
</evidence>
<keyword evidence="5" id="KW-1185">Reference proteome</keyword>
<dbReference type="InterPro" id="IPR001387">
    <property type="entry name" value="Cro/C1-type_HTH"/>
</dbReference>
<dbReference type="GO" id="GO:0003677">
    <property type="term" value="F:DNA binding"/>
    <property type="evidence" value="ECO:0007669"/>
    <property type="project" value="UniProtKB-KW"/>
</dbReference>
<sequence length="107" mass="12141">MKKATIAQNLLRHRKRKGLTQEQLSENYGVTVRTIQRIENAKVEPHFQTLSLLAQSLEVEVKELSCSEPADAPQSNTAVRKWLLLFHLLPLMGVLIPFANLMLPLIL</sequence>
<organism evidence="4 5">
    <name type="scientific">Pontibacter cellulosilyticus</name>
    <dbReference type="NCBI Taxonomy" id="1720253"/>
    <lineage>
        <taxon>Bacteria</taxon>
        <taxon>Pseudomonadati</taxon>
        <taxon>Bacteroidota</taxon>
        <taxon>Cytophagia</taxon>
        <taxon>Cytophagales</taxon>
        <taxon>Hymenobacteraceae</taxon>
        <taxon>Pontibacter</taxon>
    </lineage>
</organism>
<dbReference type="Gene3D" id="1.10.260.40">
    <property type="entry name" value="lambda repressor-like DNA-binding domains"/>
    <property type="match status" value="1"/>
</dbReference>
<evidence type="ECO:0000313" key="5">
    <source>
        <dbReference type="Proteomes" id="UP000603640"/>
    </source>
</evidence>
<dbReference type="GO" id="GO:0005829">
    <property type="term" value="C:cytosol"/>
    <property type="evidence" value="ECO:0007669"/>
    <property type="project" value="TreeGrafter"/>
</dbReference>
<comment type="caution">
    <text evidence="4">The sequence shown here is derived from an EMBL/GenBank/DDBJ whole genome shotgun (WGS) entry which is preliminary data.</text>
</comment>
<keyword evidence="2" id="KW-0812">Transmembrane</keyword>
<reference evidence="4" key="1">
    <citation type="submission" date="2020-08" db="EMBL/GenBank/DDBJ databases">
        <title>Pontibacter sp. SD6 16S ribosomal RNA gene Genome sequencing and assembly.</title>
        <authorList>
            <person name="Kang M."/>
        </authorList>
    </citation>
    <scope>NUCLEOTIDE SEQUENCE</scope>
    <source>
        <strain evidence="4">SD6</strain>
    </source>
</reference>
<dbReference type="InterPro" id="IPR010982">
    <property type="entry name" value="Lambda_DNA-bd_dom_sf"/>
</dbReference>
<keyword evidence="2" id="KW-0472">Membrane</keyword>
<keyword evidence="2" id="KW-1133">Transmembrane helix</keyword>
<dbReference type="EMBL" id="JACRVF010000002">
    <property type="protein sequence ID" value="MBC5992757.1"/>
    <property type="molecule type" value="Genomic_DNA"/>
</dbReference>
<dbReference type="AlphaFoldDB" id="A0A923N6Q7"/>
<feature type="transmembrane region" description="Helical" evidence="2">
    <location>
        <begin position="82"/>
        <end position="106"/>
    </location>
</feature>
<proteinExistence type="predicted"/>
<evidence type="ECO:0000256" key="2">
    <source>
        <dbReference type="SAM" id="Phobius"/>
    </source>
</evidence>
<dbReference type="InterPro" id="IPR050807">
    <property type="entry name" value="TransReg_Diox_bact_type"/>
</dbReference>
<keyword evidence="1" id="KW-0238">DNA-binding</keyword>
<evidence type="ECO:0000259" key="3">
    <source>
        <dbReference type="PROSITE" id="PS50943"/>
    </source>
</evidence>